<keyword evidence="1" id="KW-0472">Membrane</keyword>
<dbReference type="EMBL" id="JAXAVV010000014">
    <property type="protein sequence ID" value="MDX8053162.1"/>
    <property type="molecule type" value="Genomic_DNA"/>
</dbReference>
<reference evidence="2 3" key="1">
    <citation type="submission" date="2023-11" db="EMBL/GenBank/DDBJ databases">
        <title>Lentzea sokolovensis, sp. nov., Lentzea kristufkii, sp. nov., and Lentzea miocenensis, sp. nov., rare actinobacteria from Sokolov Coal Basin, Miocene lacustrine sediment, Czech Republic.</title>
        <authorList>
            <person name="Lara A."/>
            <person name="Kotroba L."/>
            <person name="Nouioui I."/>
            <person name="Neumann-Schaal M."/>
            <person name="Mast Y."/>
            <person name="Chronakova A."/>
        </authorList>
    </citation>
    <scope>NUCLEOTIDE SEQUENCE [LARGE SCALE GENOMIC DNA]</scope>
    <source>
        <strain evidence="2 3">BCCO 10_0798</strain>
    </source>
</reference>
<organism evidence="2 3">
    <name type="scientific">Lentzea kristufekii</name>
    <dbReference type="NCBI Taxonomy" id="3095430"/>
    <lineage>
        <taxon>Bacteria</taxon>
        <taxon>Bacillati</taxon>
        <taxon>Actinomycetota</taxon>
        <taxon>Actinomycetes</taxon>
        <taxon>Pseudonocardiales</taxon>
        <taxon>Pseudonocardiaceae</taxon>
        <taxon>Lentzea</taxon>
    </lineage>
</organism>
<keyword evidence="1" id="KW-0812">Transmembrane</keyword>
<evidence type="ECO:0000256" key="1">
    <source>
        <dbReference type="SAM" id="Phobius"/>
    </source>
</evidence>
<gene>
    <name evidence="2" type="ORF">SK571_27605</name>
</gene>
<protein>
    <submittedName>
        <fullName evidence="2">Uncharacterized protein</fullName>
    </submittedName>
</protein>
<keyword evidence="3" id="KW-1185">Reference proteome</keyword>
<evidence type="ECO:0000313" key="2">
    <source>
        <dbReference type="EMBL" id="MDX8053162.1"/>
    </source>
</evidence>
<proteinExistence type="predicted"/>
<keyword evidence="1" id="KW-1133">Transmembrane helix</keyword>
<comment type="caution">
    <text evidence="2">The sequence shown here is derived from an EMBL/GenBank/DDBJ whole genome shotgun (WGS) entry which is preliminary data.</text>
</comment>
<dbReference type="Proteomes" id="UP001271792">
    <property type="component" value="Unassembled WGS sequence"/>
</dbReference>
<name>A0ABU4TY78_9PSEU</name>
<accession>A0ABU4TY78</accession>
<feature type="transmembrane region" description="Helical" evidence="1">
    <location>
        <begin position="6"/>
        <end position="28"/>
    </location>
</feature>
<dbReference type="RefSeq" id="WP_319987001.1">
    <property type="nucleotide sequence ID" value="NZ_JAXAVV010000014.1"/>
</dbReference>
<sequence length="41" mass="4306">MRIALAVVGMLVMFVVAISVLFIGFLGVTPSGRAMARASPR</sequence>
<evidence type="ECO:0000313" key="3">
    <source>
        <dbReference type="Proteomes" id="UP001271792"/>
    </source>
</evidence>